<dbReference type="InterPro" id="IPR028124">
    <property type="entry name" value="SMAP_dom"/>
</dbReference>
<dbReference type="Proteomes" id="UP001590950">
    <property type="component" value="Unassembled WGS sequence"/>
</dbReference>
<keyword evidence="3" id="KW-0175">Coiled coil</keyword>
<evidence type="ECO:0000256" key="3">
    <source>
        <dbReference type="SAM" id="Coils"/>
    </source>
</evidence>
<evidence type="ECO:0000256" key="4">
    <source>
        <dbReference type="SAM" id="MobiDB-lite"/>
    </source>
</evidence>
<feature type="compositionally biased region" description="Basic and acidic residues" evidence="4">
    <location>
        <begin position="742"/>
        <end position="751"/>
    </location>
</feature>
<evidence type="ECO:0000313" key="7">
    <source>
        <dbReference type="Proteomes" id="UP001590950"/>
    </source>
</evidence>
<proteinExistence type="inferred from homology"/>
<evidence type="ECO:0000256" key="2">
    <source>
        <dbReference type="ARBA" id="ARBA00016161"/>
    </source>
</evidence>
<feature type="compositionally biased region" description="Polar residues" evidence="4">
    <location>
        <begin position="608"/>
        <end position="617"/>
    </location>
</feature>
<comment type="caution">
    <text evidence="6">The sequence shown here is derived from an EMBL/GenBank/DDBJ whole genome shotgun (WGS) entry which is preliminary data.</text>
</comment>
<dbReference type="PANTHER" id="PTHR22175:SF0">
    <property type="entry name" value="SMALL ACIDIC PROTEIN"/>
    <property type="match status" value="1"/>
</dbReference>
<feature type="compositionally biased region" description="Polar residues" evidence="4">
    <location>
        <begin position="634"/>
        <end position="653"/>
    </location>
</feature>
<feature type="compositionally biased region" description="Basic and acidic residues" evidence="4">
    <location>
        <begin position="13"/>
        <end position="28"/>
    </location>
</feature>
<comment type="similarity">
    <text evidence="1">Belongs to the SMAP family.</text>
</comment>
<feature type="compositionally biased region" description="Basic and acidic residues" evidence="4">
    <location>
        <begin position="33"/>
        <end position="48"/>
    </location>
</feature>
<reference evidence="6 7" key="1">
    <citation type="submission" date="2024-09" db="EMBL/GenBank/DDBJ databases">
        <title>Rethinking Asexuality: The Enigmatic Case of Functional Sexual Genes in Lepraria (Stereocaulaceae).</title>
        <authorList>
            <person name="Doellman M."/>
            <person name="Sun Y."/>
            <person name="Barcenas-Pena A."/>
            <person name="Lumbsch H.T."/>
            <person name="Grewe F."/>
        </authorList>
    </citation>
    <scope>NUCLEOTIDE SEQUENCE [LARGE SCALE GENOMIC DNA]</scope>
    <source>
        <strain evidence="6 7">Mercado 3170</strain>
    </source>
</reference>
<feature type="region of interest" description="Disordered" evidence="4">
    <location>
        <begin position="1"/>
        <end position="28"/>
    </location>
</feature>
<feature type="region of interest" description="Disordered" evidence="4">
    <location>
        <begin position="150"/>
        <end position="174"/>
    </location>
</feature>
<feature type="compositionally biased region" description="Acidic residues" evidence="4">
    <location>
        <begin position="590"/>
        <end position="599"/>
    </location>
</feature>
<dbReference type="InterPro" id="IPR026714">
    <property type="entry name" value="SMAP"/>
</dbReference>
<organism evidence="6 7">
    <name type="scientific">Stereocaulon virgatum</name>
    <dbReference type="NCBI Taxonomy" id="373712"/>
    <lineage>
        <taxon>Eukaryota</taxon>
        <taxon>Fungi</taxon>
        <taxon>Dikarya</taxon>
        <taxon>Ascomycota</taxon>
        <taxon>Pezizomycotina</taxon>
        <taxon>Lecanoromycetes</taxon>
        <taxon>OSLEUM clade</taxon>
        <taxon>Lecanoromycetidae</taxon>
        <taxon>Lecanorales</taxon>
        <taxon>Lecanorineae</taxon>
        <taxon>Stereocaulaceae</taxon>
        <taxon>Stereocaulon</taxon>
    </lineage>
</organism>
<keyword evidence="7" id="KW-1185">Reference proteome</keyword>
<dbReference type="PANTHER" id="PTHR22175">
    <property type="entry name" value="SMALL ACIDIC PROTEIN-RELATED"/>
    <property type="match status" value="1"/>
</dbReference>
<feature type="compositionally biased region" description="Basic and acidic residues" evidence="4">
    <location>
        <begin position="618"/>
        <end position="628"/>
    </location>
</feature>
<feature type="region of interest" description="Disordered" evidence="4">
    <location>
        <begin position="563"/>
        <end position="686"/>
    </location>
</feature>
<feature type="region of interest" description="Disordered" evidence="4">
    <location>
        <begin position="189"/>
        <end position="224"/>
    </location>
</feature>
<feature type="region of interest" description="Disordered" evidence="4">
    <location>
        <begin position="33"/>
        <end position="52"/>
    </location>
</feature>
<gene>
    <name evidence="6" type="ORF">N7G274_001493</name>
</gene>
<evidence type="ECO:0000256" key="1">
    <source>
        <dbReference type="ARBA" id="ARBA00006502"/>
    </source>
</evidence>
<protein>
    <recommendedName>
        <fullName evidence="2">Small acidic protein</fullName>
    </recommendedName>
</protein>
<dbReference type="EMBL" id="JBEFKJ010000004">
    <property type="protein sequence ID" value="KAL2046046.1"/>
    <property type="molecule type" value="Genomic_DNA"/>
</dbReference>
<accession>A0ABR4AKM1</accession>
<feature type="region of interest" description="Disordered" evidence="4">
    <location>
        <begin position="725"/>
        <end position="753"/>
    </location>
</feature>
<feature type="coiled-coil region" evidence="3">
    <location>
        <begin position="492"/>
        <end position="519"/>
    </location>
</feature>
<evidence type="ECO:0000313" key="6">
    <source>
        <dbReference type="EMBL" id="KAL2046046.1"/>
    </source>
</evidence>
<sequence>MEDNGTLGVVSEASHKLSDPEWERRQRNREFRVATRREKRDRKADEKKQRKLNATILRRMTKNPDKYNRNAERNRLRDIEGERKRIQNEAIRQVQRLAVIHDPSGAMFNVDPVIKLDDGRVVSVKTLRLQELRAQEKAAAEKTKVERLVDGATVKPESGDGQLPPRAPASSEFSVLPNRMNPERLARLEAVNGPKPPRGLSNKQQKKRAALEPRPAPPRPTIPDNVLIPEGEQNWLALWDLPDEQLERRVLQAKRRKAAERKALRVKQKSGKAERRIARDEKRQIYREMKLAWKGIKEETTKEKMKLQSLEDEELKKIAVDVNVMERQVAMEHCAAIGFTLSNTPGVDEIKPRALGMKGVEVDFDAIEIGESRSDVKLKVNSNRVDLGSAPKDERATFIPTSDLREGTINAEEFIKLDIGKGEDFEMLNYNYKLRKKLRRAMDNAEIQKESLVRQRTIDYYKKKGMDTPPILKTALKPVITKGQRILENGLFETAKQERARARIDLAEFNTQMRVLRKQAKDASIHAGLRKYAEVTGKVAPSGMHIENEEIKDAAQVGGTDILSTPEISLTTTTPEESQVGMKRIRPDSDDTSTSDGDDQPERAPGASSLTSISSDGKSPKSGDEAPATKRQKLQSGDSDSRNVQSESMNSDRQAMIAAESERLAKTQNRKNRRQPYGNGSLKEVDANLQDRFRGWQGKGANAASNWNVNGLSGEMSRKSKFLRLLGGEKSGSNAKSAGLRNSDRSADRSAKINADLEMQYDYGISYKKDSKRKGLGS</sequence>
<feature type="domain" description="Small acidic protein-like" evidence="5">
    <location>
        <begin position="707"/>
        <end position="777"/>
    </location>
</feature>
<name>A0ABR4AKM1_9LECA</name>
<dbReference type="Pfam" id="PF15477">
    <property type="entry name" value="SMAP"/>
    <property type="match status" value="1"/>
</dbReference>
<evidence type="ECO:0000259" key="5">
    <source>
        <dbReference type="Pfam" id="PF15477"/>
    </source>
</evidence>
<feature type="compositionally biased region" description="Polar residues" evidence="4">
    <location>
        <begin position="563"/>
        <end position="577"/>
    </location>
</feature>